<dbReference type="Gene3D" id="2.30.110.10">
    <property type="entry name" value="Electron Transport, Fmn-binding Protein, Chain A"/>
    <property type="match status" value="1"/>
</dbReference>
<dbReference type="InterPro" id="IPR024747">
    <property type="entry name" value="Pyridox_Oxase-rel"/>
</dbReference>
<dbReference type="Proteomes" id="UP001216390">
    <property type="component" value="Chromosome"/>
</dbReference>
<accession>A0AAF0BRF0</accession>
<protein>
    <submittedName>
        <fullName evidence="1">Pyridoxamine 5'-phosphate oxidase family protein</fullName>
    </submittedName>
</protein>
<dbReference type="Pfam" id="PF12900">
    <property type="entry name" value="Pyridox_ox_2"/>
    <property type="match status" value="1"/>
</dbReference>
<evidence type="ECO:0000313" key="2">
    <source>
        <dbReference type="Proteomes" id="UP001216390"/>
    </source>
</evidence>
<name>A0AAF0BRF0_9ACTN</name>
<dbReference type="EMBL" id="CP116942">
    <property type="protein sequence ID" value="WCO66546.1"/>
    <property type="molecule type" value="Genomic_DNA"/>
</dbReference>
<sequence>MDIDRNGLEVLSRPQCLALLAGASLGRVGVTVDALPVVLPVGFCLADDRILIRTSPGTKLAAALRGSVVAFEADDVDPLYHAGWSVLVTGIARTAGEGEVAPALDGARIPRWAPQGEDRVVAISTDVVTGRRLVAGRPPVIERTLHGARG</sequence>
<dbReference type="InterPro" id="IPR012349">
    <property type="entry name" value="Split_barrel_FMN-bd"/>
</dbReference>
<organism evidence="1 2">
    <name type="scientific">Iamia majanohamensis</name>
    <dbReference type="NCBI Taxonomy" id="467976"/>
    <lineage>
        <taxon>Bacteria</taxon>
        <taxon>Bacillati</taxon>
        <taxon>Actinomycetota</taxon>
        <taxon>Acidimicrobiia</taxon>
        <taxon>Acidimicrobiales</taxon>
        <taxon>Iamiaceae</taxon>
        <taxon>Iamia</taxon>
    </lineage>
</organism>
<dbReference type="RefSeq" id="WP_272736069.1">
    <property type="nucleotide sequence ID" value="NZ_CP116942.1"/>
</dbReference>
<dbReference type="AlphaFoldDB" id="A0AAF0BRF0"/>
<evidence type="ECO:0000313" key="1">
    <source>
        <dbReference type="EMBL" id="WCO66546.1"/>
    </source>
</evidence>
<dbReference type="KEGG" id="ima:PO878_18775"/>
<keyword evidence="2" id="KW-1185">Reference proteome</keyword>
<proteinExistence type="predicted"/>
<dbReference type="SUPFAM" id="SSF50475">
    <property type="entry name" value="FMN-binding split barrel"/>
    <property type="match status" value="1"/>
</dbReference>
<gene>
    <name evidence="1" type="ORF">PO878_18775</name>
</gene>
<reference evidence="1" key="1">
    <citation type="submission" date="2023-01" db="EMBL/GenBank/DDBJ databases">
        <title>The diversity of Class Acidimicrobiia in South China Sea sediment environments and the proposal of Iamia marina sp. nov., a novel species of the genus Iamia.</title>
        <authorList>
            <person name="He Y."/>
            <person name="Tian X."/>
        </authorList>
    </citation>
    <scope>NUCLEOTIDE SEQUENCE</scope>
    <source>
        <strain evidence="1">DSM 19957</strain>
    </source>
</reference>